<gene>
    <name evidence="5" type="ORF">PMAYCL1PPCAC_15185</name>
</gene>
<proteinExistence type="predicted"/>
<dbReference type="SUPFAM" id="SSF48508">
    <property type="entry name" value="Nuclear receptor ligand-binding domain"/>
    <property type="match status" value="1"/>
</dbReference>
<evidence type="ECO:0000259" key="4">
    <source>
        <dbReference type="Pfam" id="PF00104"/>
    </source>
</evidence>
<dbReference type="Pfam" id="PF00104">
    <property type="entry name" value="Hormone_recep"/>
    <property type="match status" value="1"/>
</dbReference>
<name>A0AAN5CID8_9BILA</name>
<feature type="non-terminal residue" evidence="5">
    <location>
        <position position="1"/>
    </location>
</feature>
<keyword evidence="2" id="KW-0804">Transcription</keyword>
<protein>
    <recommendedName>
        <fullName evidence="4">NR LBD domain-containing protein</fullName>
    </recommendedName>
</protein>
<reference evidence="6" key="1">
    <citation type="submission" date="2022-10" db="EMBL/GenBank/DDBJ databases">
        <title>Genome assembly of Pristionchus species.</title>
        <authorList>
            <person name="Yoshida K."/>
            <person name="Sommer R.J."/>
        </authorList>
    </citation>
    <scope>NUCLEOTIDE SEQUENCE [LARGE SCALE GENOMIC DNA]</scope>
    <source>
        <strain evidence="6">RS5460</strain>
    </source>
</reference>
<keyword evidence="3" id="KW-0675">Receptor</keyword>
<organism evidence="5 6">
    <name type="scientific">Pristionchus mayeri</name>
    <dbReference type="NCBI Taxonomy" id="1317129"/>
    <lineage>
        <taxon>Eukaryota</taxon>
        <taxon>Metazoa</taxon>
        <taxon>Ecdysozoa</taxon>
        <taxon>Nematoda</taxon>
        <taxon>Chromadorea</taxon>
        <taxon>Rhabditida</taxon>
        <taxon>Rhabditina</taxon>
        <taxon>Diplogasteromorpha</taxon>
        <taxon>Diplogasteroidea</taxon>
        <taxon>Neodiplogasteridae</taxon>
        <taxon>Pristionchus</taxon>
    </lineage>
</organism>
<accession>A0AAN5CID8</accession>
<evidence type="ECO:0000313" key="6">
    <source>
        <dbReference type="Proteomes" id="UP001328107"/>
    </source>
</evidence>
<evidence type="ECO:0000313" key="5">
    <source>
        <dbReference type="EMBL" id="GMR44990.1"/>
    </source>
</evidence>
<dbReference type="PANTHER" id="PTHR46011">
    <property type="entry name" value="NUCLEAR HORMONE RECEPTOR FAMILY MEMBER NHR-86-RELATED"/>
    <property type="match status" value="1"/>
</dbReference>
<dbReference type="GO" id="GO:0005634">
    <property type="term" value="C:nucleus"/>
    <property type="evidence" value="ECO:0007669"/>
    <property type="project" value="TreeGrafter"/>
</dbReference>
<dbReference type="InterPro" id="IPR035500">
    <property type="entry name" value="NHR-like_dom_sf"/>
</dbReference>
<evidence type="ECO:0000256" key="3">
    <source>
        <dbReference type="ARBA" id="ARBA00023170"/>
    </source>
</evidence>
<evidence type="ECO:0000256" key="2">
    <source>
        <dbReference type="ARBA" id="ARBA00023163"/>
    </source>
</evidence>
<sequence length="173" mass="20079">SVVESYYLTQRDWRDTSYFVASLTTVCNLACGSEWVTADDNVQRKEDMLRFLERYSAEYANFLISIRISEAISEIEYSGLIALAFCDLDFTQEVPKSLLQESEVFRANVFGELRMFYREELKLVDYAGKIGRLMTMFHTMTEASSILAEELRMYSYLFDVYASDSLVRGIFVQ</sequence>
<dbReference type="InterPro" id="IPR000536">
    <property type="entry name" value="Nucl_hrmn_rcpt_lig-bd"/>
</dbReference>
<dbReference type="AlphaFoldDB" id="A0AAN5CID8"/>
<evidence type="ECO:0000256" key="1">
    <source>
        <dbReference type="ARBA" id="ARBA00023015"/>
    </source>
</evidence>
<comment type="caution">
    <text evidence="5">The sequence shown here is derived from an EMBL/GenBank/DDBJ whole genome shotgun (WGS) entry which is preliminary data.</text>
</comment>
<keyword evidence="6" id="KW-1185">Reference proteome</keyword>
<dbReference type="EMBL" id="BTRK01000004">
    <property type="protein sequence ID" value="GMR44990.1"/>
    <property type="molecule type" value="Genomic_DNA"/>
</dbReference>
<feature type="domain" description="NR LBD" evidence="4">
    <location>
        <begin position="33"/>
        <end position="153"/>
    </location>
</feature>
<dbReference type="Proteomes" id="UP001328107">
    <property type="component" value="Unassembled WGS sequence"/>
</dbReference>
<dbReference type="GO" id="GO:0003700">
    <property type="term" value="F:DNA-binding transcription factor activity"/>
    <property type="evidence" value="ECO:0007669"/>
    <property type="project" value="TreeGrafter"/>
</dbReference>
<dbReference type="PANTHER" id="PTHR46011:SF6">
    <property type="entry name" value="HIGH ZINC ACTIVATED NUCLEAR RECEPTOR PROTEIN"/>
    <property type="match status" value="1"/>
</dbReference>
<keyword evidence="1" id="KW-0805">Transcription regulation</keyword>